<dbReference type="SUPFAM" id="SSF52218">
    <property type="entry name" value="Flavoproteins"/>
    <property type="match status" value="1"/>
</dbReference>
<name>A0ABW7Z2L6_9ACTN</name>
<comment type="caution">
    <text evidence="1">The sequence shown here is derived from an EMBL/GenBank/DDBJ whole genome shotgun (WGS) entry which is preliminary data.</text>
</comment>
<accession>A0ABW7Z2L6</accession>
<gene>
    <name evidence="1" type="ORF">ACIBG2_33945</name>
</gene>
<dbReference type="RefSeq" id="WP_397087668.1">
    <property type="nucleotide sequence ID" value="NZ_JBITGY010000009.1"/>
</dbReference>
<evidence type="ECO:0000313" key="2">
    <source>
        <dbReference type="Proteomes" id="UP001612741"/>
    </source>
</evidence>
<proteinExistence type="predicted"/>
<dbReference type="InterPro" id="IPR029039">
    <property type="entry name" value="Flavoprotein-like_sf"/>
</dbReference>
<dbReference type="EMBL" id="JBITGY010000009">
    <property type="protein sequence ID" value="MFI6502422.1"/>
    <property type="molecule type" value="Genomic_DNA"/>
</dbReference>
<dbReference type="GO" id="GO:0016491">
    <property type="term" value="F:oxidoreductase activity"/>
    <property type="evidence" value="ECO:0007669"/>
    <property type="project" value="UniProtKB-KW"/>
</dbReference>
<dbReference type="EC" id="1.-.-.-" evidence="1"/>
<dbReference type="Proteomes" id="UP001612741">
    <property type="component" value="Unassembled WGS sequence"/>
</dbReference>
<keyword evidence="2" id="KW-1185">Reference proteome</keyword>
<reference evidence="1 2" key="1">
    <citation type="submission" date="2024-10" db="EMBL/GenBank/DDBJ databases">
        <title>The Natural Products Discovery Center: Release of the First 8490 Sequenced Strains for Exploring Actinobacteria Biosynthetic Diversity.</title>
        <authorList>
            <person name="Kalkreuter E."/>
            <person name="Kautsar S.A."/>
            <person name="Yang D."/>
            <person name="Bader C.D."/>
            <person name="Teijaro C.N."/>
            <person name="Fluegel L."/>
            <person name="Davis C.M."/>
            <person name="Simpson J.R."/>
            <person name="Lauterbach L."/>
            <person name="Steele A.D."/>
            <person name="Gui C."/>
            <person name="Meng S."/>
            <person name="Li G."/>
            <person name="Viehrig K."/>
            <person name="Ye F."/>
            <person name="Su P."/>
            <person name="Kiefer A.F."/>
            <person name="Nichols A."/>
            <person name="Cepeda A.J."/>
            <person name="Yan W."/>
            <person name="Fan B."/>
            <person name="Jiang Y."/>
            <person name="Adhikari A."/>
            <person name="Zheng C.-J."/>
            <person name="Schuster L."/>
            <person name="Cowan T.M."/>
            <person name="Smanski M.J."/>
            <person name="Chevrette M.G."/>
            <person name="De Carvalho L.P.S."/>
            <person name="Shen B."/>
        </authorList>
    </citation>
    <scope>NUCLEOTIDE SEQUENCE [LARGE SCALE GENOMIC DNA]</scope>
    <source>
        <strain evidence="1 2">NPDC050545</strain>
    </source>
</reference>
<keyword evidence="1" id="KW-0560">Oxidoreductase</keyword>
<organism evidence="1 2">
    <name type="scientific">Nonomuraea typhae</name>
    <dbReference type="NCBI Taxonomy" id="2603600"/>
    <lineage>
        <taxon>Bacteria</taxon>
        <taxon>Bacillati</taxon>
        <taxon>Actinomycetota</taxon>
        <taxon>Actinomycetes</taxon>
        <taxon>Streptosporangiales</taxon>
        <taxon>Streptosporangiaceae</taxon>
        <taxon>Nonomuraea</taxon>
    </lineage>
</organism>
<sequence length="124" mass="13446">MNDGHPRLAVVTGSDHSAAALIAERACVTFGLEVDVIDLESACLPDPAPSRALVPPAVRDLRPWLVAAQGFVVVAVRSWTLRKAVFWCAEAWRAKPVALVTDPALLIPSTIDRMFGNLLRQDFS</sequence>
<dbReference type="Gene3D" id="3.40.50.360">
    <property type="match status" value="1"/>
</dbReference>
<protein>
    <submittedName>
        <fullName evidence="1">NADPH-dependent FMN reductase</fullName>
        <ecNumber evidence="1">1.-.-.-</ecNumber>
    </submittedName>
</protein>
<evidence type="ECO:0000313" key="1">
    <source>
        <dbReference type="EMBL" id="MFI6502422.1"/>
    </source>
</evidence>